<feature type="transmembrane region" description="Helical" evidence="1">
    <location>
        <begin position="75"/>
        <end position="98"/>
    </location>
</feature>
<keyword evidence="1" id="KW-0472">Membrane</keyword>
<accession>A0AAV4W0R0</accession>
<evidence type="ECO:0000313" key="2">
    <source>
        <dbReference type="EMBL" id="GIY75838.1"/>
    </source>
</evidence>
<organism evidence="2 3">
    <name type="scientific">Caerostris extrusa</name>
    <name type="common">Bark spider</name>
    <name type="synonym">Caerostris bankana</name>
    <dbReference type="NCBI Taxonomy" id="172846"/>
    <lineage>
        <taxon>Eukaryota</taxon>
        <taxon>Metazoa</taxon>
        <taxon>Ecdysozoa</taxon>
        <taxon>Arthropoda</taxon>
        <taxon>Chelicerata</taxon>
        <taxon>Arachnida</taxon>
        <taxon>Araneae</taxon>
        <taxon>Araneomorphae</taxon>
        <taxon>Entelegynae</taxon>
        <taxon>Araneoidea</taxon>
        <taxon>Araneidae</taxon>
        <taxon>Caerostris</taxon>
    </lineage>
</organism>
<reference evidence="2 3" key="1">
    <citation type="submission" date="2021-06" db="EMBL/GenBank/DDBJ databases">
        <title>Caerostris extrusa draft genome.</title>
        <authorList>
            <person name="Kono N."/>
            <person name="Arakawa K."/>
        </authorList>
    </citation>
    <scope>NUCLEOTIDE SEQUENCE [LARGE SCALE GENOMIC DNA]</scope>
</reference>
<keyword evidence="1" id="KW-0812">Transmembrane</keyword>
<evidence type="ECO:0000256" key="1">
    <source>
        <dbReference type="SAM" id="Phobius"/>
    </source>
</evidence>
<keyword evidence="1" id="KW-1133">Transmembrane helix</keyword>
<evidence type="ECO:0000313" key="3">
    <source>
        <dbReference type="Proteomes" id="UP001054945"/>
    </source>
</evidence>
<comment type="caution">
    <text evidence="2">The sequence shown here is derived from an EMBL/GenBank/DDBJ whole genome shotgun (WGS) entry which is preliminary data.</text>
</comment>
<dbReference type="EMBL" id="BPLR01015396">
    <property type="protein sequence ID" value="GIY75838.1"/>
    <property type="molecule type" value="Genomic_DNA"/>
</dbReference>
<keyword evidence="3" id="KW-1185">Reference proteome</keyword>
<dbReference type="AlphaFoldDB" id="A0AAV4W0R0"/>
<protein>
    <submittedName>
        <fullName evidence="2">Uncharacterized protein</fullName>
    </submittedName>
</protein>
<sequence>MFNFDSKKVWQTCQLDIRNGCQEFYGRAANNRREPLRHHAPGRQRILDLFFFHCFPAILLRRSSSCTLQLKPYWVFKYIIIPSAELITVSAVIATLSVTNVPRV</sequence>
<name>A0AAV4W0R0_CAEEX</name>
<proteinExistence type="predicted"/>
<gene>
    <name evidence="2" type="ORF">CEXT_719701</name>
</gene>
<dbReference type="Proteomes" id="UP001054945">
    <property type="component" value="Unassembled WGS sequence"/>
</dbReference>